<gene>
    <name evidence="8" type="ORF">E8P82_13065</name>
</gene>
<keyword evidence="4 5" id="KW-0975">Bacterial flagellum</keyword>
<dbReference type="EMBL" id="SSWH01000013">
    <property type="protein sequence ID" value="THJ65054.1"/>
    <property type="molecule type" value="Genomic_DNA"/>
</dbReference>
<evidence type="ECO:0000259" key="7">
    <source>
        <dbReference type="Pfam" id="PF07195"/>
    </source>
</evidence>
<evidence type="ECO:0000256" key="5">
    <source>
        <dbReference type="RuleBase" id="RU362066"/>
    </source>
</evidence>
<evidence type="ECO:0000256" key="4">
    <source>
        <dbReference type="ARBA" id="ARBA00023143"/>
    </source>
</evidence>
<dbReference type="PANTHER" id="PTHR30288:SF0">
    <property type="entry name" value="FLAGELLAR HOOK-ASSOCIATED PROTEIN 2"/>
    <property type="match status" value="1"/>
</dbReference>
<evidence type="ECO:0000256" key="1">
    <source>
        <dbReference type="ARBA" id="ARBA00009764"/>
    </source>
</evidence>
<evidence type="ECO:0000256" key="3">
    <source>
        <dbReference type="ARBA" id="ARBA00023054"/>
    </source>
</evidence>
<dbReference type="InterPro" id="IPR010809">
    <property type="entry name" value="FliD_C"/>
</dbReference>
<dbReference type="OrthoDB" id="5241527at2"/>
<dbReference type="GO" id="GO:0009421">
    <property type="term" value="C:bacterial-type flagellum filament cap"/>
    <property type="evidence" value="ECO:0007669"/>
    <property type="project" value="InterPro"/>
</dbReference>
<evidence type="ECO:0000256" key="2">
    <source>
        <dbReference type="ARBA" id="ARBA00011255"/>
    </source>
</evidence>
<dbReference type="PANTHER" id="PTHR30288">
    <property type="entry name" value="FLAGELLAR CAP/ASSEMBLY PROTEIN FLID"/>
    <property type="match status" value="1"/>
</dbReference>
<dbReference type="InterPro" id="IPR040026">
    <property type="entry name" value="FliD"/>
</dbReference>
<dbReference type="Pfam" id="PF02465">
    <property type="entry name" value="FliD_N"/>
    <property type="match status" value="1"/>
</dbReference>
<dbReference type="GO" id="GO:0005576">
    <property type="term" value="C:extracellular region"/>
    <property type="evidence" value="ECO:0007669"/>
    <property type="project" value="UniProtKB-SubCell"/>
</dbReference>
<dbReference type="Pfam" id="PF07195">
    <property type="entry name" value="FliD_C"/>
    <property type="match status" value="1"/>
</dbReference>
<feature type="domain" description="Flagellar hook-associated protein 2 N-terminal" evidence="6">
    <location>
        <begin position="10"/>
        <end position="105"/>
    </location>
</feature>
<dbReference type="RefSeq" id="WP_136455492.1">
    <property type="nucleotide sequence ID" value="NZ_SSWH01000013.1"/>
</dbReference>
<dbReference type="AlphaFoldDB" id="A0A4S5E135"/>
<keyword evidence="3" id="KW-0175">Coiled coil</keyword>
<organism evidence="8 9">
    <name type="scientific">Arthrobacter echini</name>
    <dbReference type="NCBI Taxonomy" id="1529066"/>
    <lineage>
        <taxon>Bacteria</taxon>
        <taxon>Bacillati</taxon>
        <taxon>Actinomycetota</taxon>
        <taxon>Actinomycetes</taxon>
        <taxon>Micrococcales</taxon>
        <taxon>Micrococcaceae</taxon>
        <taxon>Arthrobacter</taxon>
    </lineage>
</organism>
<evidence type="ECO:0000313" key="9">
    <source>
        <dbReference type="Proteomes" id="UP000305233"/>
    </source>
</evidence>
<proteinExistence type="inferred from homology"/>
<comment type="subunit">
    <text evidence="2 5">Homopentamer.</text>
</comment>
<keyword evidence="5" id="KW-0964">Secreted</keyword>
<dbReference type="Proteomes" id="UP000305233">
    <property type="component" value="Unassembled WGS sequence"/>
</dbReference>
<evidence type="ECO:0000313" key="8">
    <source>
        <dbReference type="EMBL" id="THJ65054.1"/>
    </source>
</evidence>
<feature type="domain" description="Flagellar hook-associated protein 2 C-terminal" evidence="7">
    <location>
        <begin position="216"/>
        <end position="439"/>
    </location>
</feature>
<comment type="subcellular location">
    <subcellularLocation>
        <location evidence="5">Secreted</location>
    </subcellularLocation>
    <subcellularLocation>
        <location evidence="5">Bacterial flagellum</location>
    </subcellularLocation>
</comment>
<comment type="function">
    <text evidence="5">Required for morphogenesis and for the elongation of the flagellar filament by facilitating polymerization of the flagellin monomers at the tip of growing filament. Forms a capping structure, which prevents flagellin subunits (transported through the central channel of the flagellum) from leaking out without polymerization at the distal end.</text>
</comment>
<keyword evidence="9" id="KW-1185">Reference proteome</keyword>
<sequence length="457" mass="47173">MAFSIDGIASGLKTKELISQLMQVEARPQTLLKAKAATTQGFITSLQQLNTRLGSLTELATKTAKPQALDLFTATSSSDAASVTAASSARAGSLDFTVRRLAQSQSSVTGSMTSFSTEASTITLQAADGSTTEVRTTGTLDDVVAAVNRADAGITATKVAAGKDADGAQQYRLQFTARESGAENGFSVFRGTAAEAVAGTATDLFAEPGAATVRTGQDAELVLWGGSNAEQVVTSSSNTFADLLPGVSVTAAKVSAEPVSITVGSDAEGTTKVARELVDSLQSVLSFVAANTKVTPGATASAAPTPGRFTGDSAVRGIAQSVVTAATGPINGRSTAELGINLTRSGAVEFDEKKFTAALAAAPAQVRDSLTQLSARVADAGRAASDKFDGDLTRRIQSQESSVRSMNDRVASWELSLDKRRATLERTYAALEVQLSRLQSQGDWLSSQLANIPSRSN</sequence>
<reference evidence="8 9" key="1">
    <citation type="submission" date="2019-04" db="EMBL/GenBank/DDBJ databases">
        <authorList>
            <person name="Liu Q."/>
            <person name="Xin Y.-H."/>
        </authorList>
    </citation>
    <scope>NUCLEOTIDE SEQUENCE [LARGE SCALE GENOMIC DNA]</scope>
    <source>
        <strain evidence="8 9">AM23</strain>
    </source>
</reference>
<dbReference type="GO" id="GO:0009424">
    <property type="term" value="C:bacterial-type flagellum hook"/>
    <property type="evidence" value="ECO:0007669"/>
    <property type="project" value="UniProtKB-UniRule"/>
</dbReference>
<comment type="caution">
    <text evidence="8">The sequence shown here is derived from an EMBL/GenBank/DDBJ whole genome shotgun (WGS) entry which is preliminary data.</text>
</comment>
<dbReference type="GO" id="GO:0071973">
    <property type="term" value="P:bacterial-type flagellum-dependent cell motility"/>
    <property type="evidence" value="ECO:0007669"/>
    <property type="project" value="TreeGrafter"/>
</dbReference>
<accession>A0A4S5E135</accession>
<name>A0A4S5E135_9MICC</name>
<comment type="similarity">
    <text evidence="1 5">Belongs to the FliD family.</text>
</comment>
<protein>
    <recommendedName>
        <fullName evidence="5">Flagellar hook-associated protein 2</fullName>
        <shortName evidence="5">HAP2</shortName>
    </recommendedName>
    <alternativeName>
        <fullName evidence="5">Flagellar cap protein</fullName>
    </alternativeName>
</protein>
<dbReference type="InterPro" id="IPR003481">
    <property type="entry name" value="FliD_N"/>
</dbReference>
<evidence type="ECO:0000259" key="6">
    <source>
        <dbReference type="Pfam" id="PF02465"/>
    </source>
</evidence>
<dbReference type="GO" id="GO:0007155">
    <property type="term" value="P:cell adhesion"/>
    <property type="evidence" value="ECO:0007669"/>
    <property type="project" value="InterPro"/>
</dbReference>